<keyword evidence="2" id="KW-0645">Protease</keyword>
<evidence type="ECO:0000256" key="3">
    <source>
        <dbReference type="ARBA" id="ARBA00022801"/>
    </source>
</evidence>
<evidence type="ECO:0000259" key="5">
    <source>
        <dbReference type="Pfam" id="PF00877"/>
    </source>
</evidence>
<keyword evidence="4" id="KW-0788">Thiol protease</keyword>
<evidence type="ECO:0000313" key="6">
    <source>
        <dbReference type="EMBL" id="PST39244.1"/>
    </source>
</evidence>
<feature type="domain" description="NlpC/P60" evidence="5">
    <location>
        <begin position="317"/>
        <end position="396"/>
    </location>
</feature>
<organism evidence="6 7">
    <name type="scientific">Clostridium fessum</name>
    <dbReference type="NCBI Taxonomy" id="2126740"/>
    <lineage>
        <taxon>Bacteria</taxon>
        <taxon>Bacillati</taxon>
        <taxon>Bacillota</taxon>
        <taxon>Clostridia</taxon>
        <taxon>Eubacteriales</taxon>
        <taxon>Clostridiaceae</taxon>
        <taxon>Clostridium</taxon>
    </lineage>
</organism>
<protein>
    <recommendedName>
        <fullName evidence="5">NlpC/P60 domain-containing protein</fullName>
    </recommendedName>
</protein>
<gene>
    <name evidence="6" type="ORF">C7U56_04940</name>
</gene>
<dbReference type="InterPro" id="IPR038765">
    <property type="entry name" value="Papain-like_cys_pep_sf"/>
</dbReference>
<sequence>MRSSFLSFAPDVSKEQCQAEHWIDIENVSESVKMTPEEIENLNARILRTYGTEMHDLKKEAFAKEERVVYDKWCGNFLSFGIQGINWTVRDAQNSVDKNVHIKYGIATSQGLIKQFPMETFLADEEDPSDPEWDEAALCLCMVGEALLILGSVQEEGYLYVRNECSEGWISAESVAVCRNRAEWLMAAFPIHPLVVTGDMVWLEASAVYPGTSAYRLRMGTVLELCVEEGIPEIKETIETNRKKGIGAVIETTEAQAEQRVQNRLSWNNYIVWLPCRAPDGSFFRQKGLIPMSRDVSVGYLSLTNEEIIKQAFKCLGDRYGWGGMLESRDCSSYIREVYRCFGWILPRNTTGQLQMPVRKIELAGRCCSEKEQILRALEPGTLLYFPGHVMMYLGYENGNFYVINDVSRLVKEGETMPVRVRSVIVNTLAVRRPNLRTWMEELTLVLIPWET</sequence>
<dbReference type="PANTHER" id="PTHR47053:SF1">
    <property type="entry name" value="MUREIN DD-ENDOPEPTIDASE MEPH-RELATED"/>
    <property type="match status" value="1"/>
</dbReference>
<dbReference type="AlphaFoldDB" id="A0A2T3FVG5"/>
<evidence type="ECO:0000256" key="4">
    <source>
        <dbReference type="ARBA" id="ARBA00022807"/>
    </source>
</evidence>
<dbReference type="InterPro" id="IPR051202">
    <property type="entry name" value="Peptidase_C40"/>
</dbReference>
<keyword evidence="3" id="KW-0378">Hydrolase</keyword>
<evidence type="ECO:0000256" key="2">
    <source>
        <dbReference type="ARBA" id="ARBA00022670"/>
    </source>
</evidence>
<proteinExistence type="inferred from homology"/>
<reference evidence="6 7" key="1">
    <citation type="submission" date="2018-03" db="EMBL/GenBank/DDBJ databases">
        <title>Lachnoclostridium SNUG30386 gen.nov., sp.nov., isolated from human faeces.</title>
        <authorList>
            <person name="Seo B."/>
            <person name="Jeon K."/>
            <person name="Ko G."/>
        </authorList>
    </citation>
    <scope>NUCLEOTIDE SEQUENCE [LARGE SCALE GENOMIC DNA]</scope>
    <source>
        <strain evidence="6 7">SNUG30386</strain>
    </source>
</reference>
<dbReference type="RefSeq" id="WP_107000363.1">
    <property type="nucleotide sequence ID" value="NZ_PYLO01000001.1"/>
</dbReference>
<dbReference type="PANTHER" id="PTHR47053">
    <property type="entry name" value="MUREIN DD-ENDOPEPTIDASE MEPH-RELATED"/>
    <property type="match status" value="1"/>
</dbReference>
<dbReference type="GO" id="GO:0006508">
    <property type="term" value="P:proteolysis"/>
    <property type="evidence" value="ECO:0007669"/>
    <property type="project" value="UniProtKB-KW"/>
</dbReference>
<comment type="similarity">
    <text evidence="1">Belongs to the peptidase C40 family.</text>
</comment>
<name>A0A2T3FVG5_9CLOT</name>
<comment type="caution">
    <text evidence="6">The sequence shown here is derived from an EMBL/GenBank/DDBJ whole genome shotgun (WGS) entry which is preliminary data.</text>
</comment>
<dbReference type="Pfam" id="PF00877">
    <property type="entry name" value="NLPC_P60"/>
    <property type="match status" value="1"/>
</dbReference>
<dbReference type="SUPFAM" id="SSF54001">
    <property type="entry name" value="Cysteine proteinases"/>
    <property type="match status" value="1"/>
</dbReference>
<evidence type="ECO:0000313" key="7">
    <source>
        <dbReference type="Proteomes" id="UP000241048"/>
    </source>
</evidence>
<evidence type="ECO:0000256" key="1">
    <source>
        <dbReference type="ARBA" id="ARBA00007074"/>
    </source>
</evidence>
<dbReference type="GO" id="GO:0008234">
    <property type="term" value="F:cysteine-type peptidase activity"/>
    <property type="evidence" value="ECO:0007669"/>
    <property type="project" value="UniProtKB-KW"/>
</dbReference>
<dbReference type="EMBL" id="PYLO01000001">
    <property type="protein sequence ID" value="PST39244.1"/>
    <property type="molecule type" value="Genomic_DNA"/>
</dbReference>
<dbReference type="InterPro" id="IPR000064">
    <property type="entry name" value="NLP_P60_dom"/>
</dbReference>
<dbReference type="Proteomes" id="UP000241048">
    <property type="component" value="Unassembled WGS sequence"/>
</dbReference>
<keyword evidence="7" id="KW-1185">Reference proteome</keyword>
<accession>A0A2T3FVG5</accession>
<dbReference type="Gene3D" id="3.90.1720.10">
    <property type="entry name" value="endopeptidase domain like (from Nostoc punctiforme)"/>
    <property type="match status" value="1"/>
</dbReference>